<evidence type="ECO:0000256" key="1">
    <source>
        <dbReference type="SAM" id="SignalP"/>
    </source>
</evidence>
<dbReference type="NCBIfam" id="TIGR02301">
    <property type="entry name" value="TIGR02301 family protein"/>
    <property type="match status" value="1"/>
</dbReference>
<accession>A0A6M1SXE9</accession>
<feature type="chain" id="PRO_5026738875" evidence="1">
    <location>
        <begin position="28"/>
        <end position="127"/>
    </location>
</feature>
<reference evidence="2 3" key="1">
    <citation type="submission" date="2020-02" db="EMBL/GenBank/DDBJ databases">
        <authorList>
            <person name="Khan S.A."/>
            <person name="Jeon C.O."/>
            <person name="Chun B.H."/>
        </authorList>
    </citation>
    <scope>NUCLEOTIDE SEQUENCE [LARGE SCALE GENOMIC DNA]</scope>
    <source>
        <strain evidence="2 3">H239</strain>
    </source>
</reference>
<feature type="signal peptide" evidence="1">
    <location>
        <begin position="1"/>
        <end position="27"/>
    </location>
</feature>
<protein>
    <submittedName>
        <fullName evidence="2">TIGR02301 family protein</fullName>
    </submittedName>
</protein>
<keyword evidence="3" id="KW-1185">Reference proteome</keyword>
<dbReference type="Proteomes" id="UP000474802">
    <property type="component" value="Unassembled WGS sequence"/>
</dbReference>
<dbReference type="AlphaFoldDB" id="A0A6M1SXE9"/>
<gene>
    <name evidence="2" type="ORF">G5575_07290</name>
</gene>
<comment type="caution">
    <text evidence="2">The sequence shown here is derived from an EMBL/GenBank/DDBJ whole genome shotgun (WGS) entry which is preliminary data.</text>
</comment>
<dbReference type="RefSeq" id="WP_164533666.1">
    <property type="nucleotide sequence ID" value="NZ_JAALFG010000001.1"/>
</dbReference>
<evidence type="ECO:0000313" key="3">
    <source>
        <dbReference type="Proteomes" id="UP000474802"/>
    </source>
</evidence>
<proteinExistence type="predicted"/>
<sequence>MGAFRSTFKRLLTALVLAISLTAPALAIDPPYQRQMERLAEIMGSLYYLQPLCEAGVEDWREQMGELIALDEPDDDRRQRLAGAFNGGYTAFSRFHKQCTPASREALTRLLTEAQKLAREIHTRFAE</sequence>
<name>A0A6M1SXE9_9HYPH</name>
<dbReference type="InterPro" id="IPR012645">
    <property type="entry name" value="CHP02301"/>
</dbReference>
<organism evidence="2 3">
    <name type="scientific">Devosia aurantiaca</name>
    <dbReference type="NCBI Taxonomy" id="2714858"/>
    <lineage>
        <taxon>Bacteria</taxon>
        <taxon>Pseudomonadati</taxon>
        <taxon>Pseudomonadota</taxon>
        <taxon>Alphaproteobacteria</taxon>
        <taxon>Hyphomicrobiales</taxon>
        <taxon>Devosiaceae</taxon>
        <taxon>Devosia</taxon>
    </lineage>
</organism>
<reference evidence="2 3" key="2">
    <citation type="submission" date="2020-03" db="EMBL/GenBank/DDBJ databases">
        <title>Devosia chinhatensis sp. nov., isolated from a hexachlorocyclohexane (HCH) dump site in India.</title>
        <authorList>
            <person name="Kumar M."/>
            <person name="Lal R."/>
        </authorList>
    </citation>
    <scope>NUCLEOTIDE SEQUENCE [LARGE SCALE GENOMIC DNA]</scope>
    <source>
        <strain evidence="2 3">H239</strain>
    </source>
</reference>
<dbReference type="EMBL" id="JAALFG010000001">
    <property type="protein sequence ID" value="NGP17491.1"/>
    <property type="molecule type" value="Genomic_DNA"/>
</dbReference>
<keyword evidence="1" id="KW-0732">Signal</keyword>
<evidence type="ECO:0000313" key="2">
    <source>
        <dbReference type="EMBL" id="NGP17491.1"/>
    </source>
</evidence>
<dbReference type="Pfam" id="PF09539">
    <property type="entry name" value="DUF2385"/>
    <property type="match status" value="1"/>
</dbReference>